<protein>
    <recommendedName>
        <fullName evidence="8 9">1,4-dihydroxy-2-naphthoate octaprenyltransferase</fullName>
        <shortName evidence="8">DHNA-octaprenyltransferase</shortName>
        <ecNumber evidence="8 9">2.5.1.74</ecNumber>
    </recommendedName>
</protein>
<dbReference type="NCBIfam" id="NF004750">
    <property type="entry name" value="PRK06080.1-2"/>
    <property type="match status" value="1"/>
</dbReference>
<dbReference type="eggNOG" id="COG1575">
    <property type="taxonomic scope" value="Bacteria"/>
</dbReference>
<dbReference type="GO" id="GO:0042371">
    <property type="term" value="P:vitamin K biosynthetic process"/>
    <property type="evidence" value="ECO:0007669"/>
    <property type="project" value="TreeGrafter"/>
</dbReference>
<dbReference type="Pfam" id="PF01040">
    <property type="entry name" value="UbiA"/>
    <property type="match status" value="1"/>
</dbReference>
<feature type="transmembrane region" description="Helical" evidence="8">
    <location>
        <begin position="89"/>
        <end position="111"/>
    </location>
</feature>
<evidence type="ECO:0000256" key="9">
    <source>
        <dbReference type="NCBIfam" id="TIGR00751"/>
    </source>
</evidence>
<feature type="transmembrane region" description="Helical" evidence="8">
    <location>
        <begin position="149"/>
        <end position="167"/>
    </location>
</feature>
<feature type="transmembrane region" description="Helical" evidence="8">
    <location>
        <begin position="244"/>
        <end position="264"/>
    </location>
</feature>
<dbReference type="EC" id="2.5.1.74" evidence="8 9"/>
<keyword evidence="11" id="KW-1185">Reference proteome</keyword>
<dbReference type="InterPro" id="IPR026046">
    <property type="entry name" value="UBIAD1"/>
</dbReference>
<dbReference type="InterPro" id="IPR044878">
    <property type="entry name" value="UbiA_sf"/>
</dbReference>
<dbReference type="InterPro" id="IPR000537">
    <property type="entry name" value="UbiA_prenyltransferase"/>
</dbReference>
<dbReference type="GO" id="GO:0046428">
    <property type="term" value="F:1,4-dihydroxy-2-naphthoate polyprenyltransferase activity"/>
    <property type="evidence" value="ECO:0007669"/>
    <property type="project" value="UniProtKB-UniRule"/>
</dbReference>
<evidence type="ECO:0000313" key="11">
    <source>
        <dbReference type="Proteomes" id="UP000004095"/>
    </source>
</evidence>
<feature type="transmembrane region" description="Helical" evidence="8">
    <location>
        <begin position="117"/>
        <end position="137"/>
    </location>
</feature>
<dbReference type="InterPro" id="IPR004657">
    <property type="entry name" value="MenA"/>
</dbReference>
<comment type="pathway">
    <text evidence="8">Quinol/quinone metabolism; menaquinone biosynthesis; menaquinol from 1,4-dihydroxy-2-naphthoate: step 1/2.</text>
</comment>
<feature type="transmembrane region" description="Helical" evidence="8">
    <location>
        <begin position="173"/>
        <end position="193"/>
    </location>
</feature>
<keyword evidence="5 8" id="KW-0812">Transmembrane</keyword>
<proteinExistence type="inferred from homology"/>
<dbReference type="CDD" id="cd13962">
    <property type="entry name" value="PT_UbiA_UBIAD1"/>
    <property type="match status" value="1"/>
</dbReference>
<feature type="transmembrane region" description="Helical" evidence="8">
    <location>
        <begin position="218"/>
        <end position="238"/>
    </location>
</feature>
<name>A1ZYW7_MICM2</name>
<dbReference type="HAMAP" id="MF_01937">
    <property type="entry name" value="MenA_1"/>
    <property type="match status" value="1"/>
</dbReference>
<evidence type="ECO:0000256" key="7">
    <source>
        <dbReference type="ARBA" id="ARBA00023136"/>
    </source>
</evidence>
<accession>A1ZYW7</accession>
<comment type="caution">
    <text evidence="10">The sequence shown here is derived from an EMBL/GenBank/DDBJ whole genome shotgun (WGS) entry which is preliminary data.</text>
</comment>
<dbReference type="Proteomes" id="UP000004095">
    <property type="component" value="Unassembled WGS sequence"/>
</dbReference>
<evidence type="ECO:0000256" key="4">
    <source>
        <dbReference type="ARBA" id="ARBA00022679"/>
    </source>
</evidence>
<sequence>MIKHWISAFRLRTLPLALASIGMGSFLAGAYQLFSLKIFLLAAFTTIFLQILSNLANDYGDSIHGADSVDREGPKRAVQSGKISRQAMFRAMVVLGILSLVCGVWLLYVAINSMQTFLFFLGLGVLSIIAAVTYTAGKKPYGYAGLGDISVIIFFGWVAVLGTFYLHAQQFQWQLLLPATSCGLFATAVLNVNNIRDIESDKKAGKKSIPVRIGRQKAVVYHWGLLITGVGCSLAYVLMYYQSAYQLIFLIILPLLFINAKAVYQKKEAAQLDPYLKQMALTTLIFVLTFGIGQLL</sequence>
<dbReference type="GO" id="GO:0009234">
    <property type="term" value="P:menaquinone biosynthetic process"/>
    <property type="evidence" value="ECO:0007669"/>
    <property type="project" value="UniProtKB-UniRule"/>
</dbReference>
<dbReference type="Gene3D" id="1.10.357.140">
    <property type="entry name" value="UbiA prenyltransferase"/>
    <property type="match status" value="1"/>
</dbReference>
<feature type="transmembrane region" description="Helical" evidence="8">
    <location>
        <begin position="276"/>
        <end position="295"/>
    </location>
</feature>
<dbReference type="Gene3D" id="1.20.120.1780">
    <property type="entry name" value="UbiA prenyltransferase"/>
    <property type="match status" value="1"/>
</dbReference>
<feature type="transmembrane region" description="Helical" evidence="8">
    <location>
        <begin position="38"/>
        <end position="56"/>
    </location>
</feature>
<dbReference type="AlphaFoldDB" id="A1ZYW7"/>
<dbReference type="UniPathway" id="UPA00079">
    <property type="reaction ID" value="UER00168"/>
</dbReference>
<dbReference type="EMBL" id="AAWS01000070">
    <property type="protein sequence ID" value="EAY24403.1"/>
    <property type="molecule type" value="Genomic_DNA"/>
</dbReference>
<dbReference type="OrthoDB" id="9767568at2"/>
<comment type="subcellular location">
    <subcellularLocation>
        <location evidence="8">Cell membrane</location>
        <topology evidence="8">Multi-pass membrane protein</topology>
    </subcellularLocation>
    <subcellularLocation>
        <location evidence="1">Membrane</location>
        <topology evidence="1">Multi-pass membrane protein</topology>
    </subcellularLocation>
</comment>
<dbReference type="GO" id="GO:0005886">
    <property type="term" value="C:plasma membrane"/>
    <property type="evidence" value="ECO:0007669"/>
    <property type="project" value="UniProtKB-SubCell"/>
</dbReference>
<dbReference type="PANTHER" id="PTHR13929">
    <property type="entry name" value="1,4-DIHYDROXY-2-NAPHTHOATE OCTAPRENYLTRANSFERASE"/>
    <property type="match status" value="1"/>
</dbReference>
<comment type="function">
    <text evidence="8">Conversion of 1,4-dihydroxy-2-naphthoate (DHNA) to demethylmenaquinone (DMK).</text>
</comment>
<evidence type="ECO:0000256" key="6">
    <source>
        <dbReference type="ARBA" id="ARBA00022989"/>
    </source>
</evidence>
<dbReference type="PIRSF" id="PIRSF005355">
    <property type="entry name" value="UBIAD1"/>
    <property type="match status" value="1"/>
</dbReference>
<dbReference type="NCBIfam" id="TIGR00751">
    <property type="entry name" value="menA"/>
    <property type="match status" value="1"/>
</dbReference>
<keyword evidence="6 8" id="KW-1133">Transmembrane helix</keyword>
<keyword evidence="7 8" id="KW-0472">Membrane</keyword>
<keyword evidence="4 8" id="KW-0808">Transferase</keyword>
<evidence type="ECO:0000256" key="1">
    <source>
        <dbReference type="ARBA" id="ARBA00004141"/>
    </source>
</evidence>
<dbReference type="PANTHER" id="PTHR13929:SF0">
    <property type="entry name" value="UBIA PRENYLTRANSFERASE DOMAIN-CONTAINING PROTEIN 1"/>
    <property type="match status" value="1"/>
</dbReference>
<keyword evidence="3 8" id="KW-1003">Cell membrane</keyword>
<dbReference type="RefSeq" id="WP_002704846.1">
    <property type="nucleotide sequence ID" value="NZ_AAWS01000070.1"/>
</dbReference>
<reference evidence="10 11" key="1">
    <citation type="submission" date="2007-01" db="EMBL/GenBank/DDBJ databases">
        <authorList>
            <person name="Haygood M."/>
            <person name="Podell S."/>
            <person name="Anderson C."/>
            <person name="Hopkinson B."/>
            <person name="Roe K."/>
            <person name="Barbeau K."/>
            <person name="Gaasterland T."/>
            <person name="Ferriera S."/>
            <person name="Johnson J."/>
            <person name="Kravitz S."/>
            <person name="Beeson K."/>
            <person name="Sutton G."/>
            <person name="Rogers Y.-H."/>
            <person name="Friedman R."/>
            <person name="Frazier M."/>
            <person name="Venter J.C."/>
        </authorList>
    </citation>
    <scope>NUCLEOTIDE SEQUENCE [LARGE SCALE GENOMIC DNA]</scope>
    <source>
        <strain evidence="10 11">ATCC 23134</strain>
    </source>
</reference>
<evidence type="ECO:0000256" key="2">
    <source>
        <dbReference type="ARBA" id="ARBA00022428"/>
    </source>
</evidence>
<evidence type="ECO:0000256" key="3">
    <source>
        <dbReference type="ARBA" id="ARBA00022475"/>
    </source>
</evidence>
<evidence type="ECO:0000256" key="5">
    <source>
        <dbReference type="ARBA" id="ARBA00022692"/>
    </source>
</evidence>
<comment type="catalytic activity">
    <reaction evidence="8">
        <text>an all-trans-polyprenyl diphosphate + 1,4-dihydroxy-2-naphthoate + H(+) = a 2-demethylmenaquinol + CO2 + diphosphate</text>
        <dbReference type="Rhea" id="RHEA:26478"/>
        <dbReference type="Rhea" id="RHEA-COMP:9563"/>
        <dbReference type="Rhea" id="RHEA-COMP:9564"/>
        <dbReference type="ChEBI" id="CHEBI:11173"/>
        <dbReference type="ChEBI" id="CHEBI:15378"/>
        <dbReference type="ChEBI" id="CHEBI:16526"/>
        <dbReference type="ChEBI" id="CHEBI:33019"/>
        <dbReference type="ChEBI" id="CHEBI:55437"/>
        <dbReference type="ChEBI" id="CHEBI:58914"/>
        <dbReference type="EC" id="2.5.1.74"/>
    </reaction>
</comment>
<evidence type="ECO:0000313" key="10">
    <source>
        <dbReference type="EMBL" id="EAY24403.1"/>
    </source>
</evidence>
<gene>
    <name evidence="8" type="primary">menA</name>
    <name evidence="10" type="ORF">M23134_01743</name>
</gene>
<organism evidence="10 11">
    <name type="scientific">Microscilla marina ATCC 23134</name>
    <dbReference type="NCBI Taxonomy" id="313606"/>
    <lineage>
        <taxon>Bacteria</taxon>
        <taxon>Pseudomonadati</taxon>
        <taxon>Bacteroidota</taxon>
        <taxon>Cytophagia</taxon>
        <taxon>Cytophagales</taxon>
        <taxon>Microscillaceae</taxon>
        <taxon>Microscilla</taxon>
    </lineage>
</organism>
<feature type="transmembrane region" description="Helical" evidence="8">
    <location>
        <begin position="12"/>
        <end position="32"/>
    </location>
</feature>
<comment type="similarity">
    <text evidence="8">Belongs to the MenA family. Type 1 subfamily.</text>
</comment>
<evidence type="ECO:0000256" key="8">
    <source>
        <dbReference type="HAMAP-Rule" id="MF_01937"/>
    </source>
</evidence>
<keyword evidence="2 8" id="KW-0474">Menaquinone biosynthesis</keyword>